<sequence length="551" mass="60946">MANFARLSAFICLLATPALALWPLPTLLETGNTTLTLSQNFTIELVDVEAPVDLVAAIERTKLHLASDKLQRLVVDRGASDAESVAVAPQLSSLKLSLTGEVTTISEETIKPLEDRVEGYTLQIPDDGGEAVITANTTLGLLRGLTTFEQIWYDVNATTYTLEAPFNIVDTPAYPYRGLHLDTSRNYFSVDTIKHHLDTMSMVKINTFHWHVVDSQSFPLIIPGYEVLAENGKYDNESIYTPEDVAGIIAYANERGIDVIAELDTPGHTTIIGNSFPEHIACPEATPWTTYANQPPAGQLRIASDDTRNFTKELVKATANMFNSQYFSPGGDEVNANCYRDDAETQEELEAQGIDIEEALDGFMNTIADGLREVNKTTVVWQEMAIAHNVTMPEDTLFFIWISAADALAVVQKGYRVIHAASDYFYLDCGMGAWLGDFPGGHSWCDPFKNWQKAYSFDPKANMTETEAELVMGGQSLLWAEQSDEHNLDQIVWPRAAASAEVFWSGEGGDAKAATQRLHDVSFRMRKRGVNSIALQPLWCALRENDCDLNP</sequence>
<dbReference type="GO" id="GO:0030203">
    <property type="term" value="P:glycosaminoglycan metabolic process"/>
    <property type="evidence" value="ECO:0007669"/>
    <property type="project" value="TreeGrafter"/>
</dbReference>
<evidence type="ECO:0000256" key="7">
    <source>
        <dbReference type="PIRNR" id="PIRNR001093"/>
    </source>
</evidence>
<feature type="chain" id="PRO_5022727885" description="Beta-hexosaminidase" evidence="9">
    <location>
        <begin position="21"/>
        <end position="551"/>
    </location>
</feature>
<reference evidence="12 13" key="1">
    <citation type="journal article" date="2019" name="Nat. Ecol. Evol.">
        <title>Megaphylogeny resolves global patterns of mushroom evolution.</title>
        <authorList>
            <person name="Varga T."/>
            <person name="Krizsan K."/>
            <person name="Foldi C."/>
            <person name="Dima B."/>
            <person name="Sanchez-Garcia M."/>
            <person name="Sanchez-Ramirez S."/>
            <person name="Szollosi G.J."/>
            <person name="Szarkandi J.G."/>
            <person name="Papp V."/>
            <person name="Albert L."/>
            <person name="Andreopoulos W."/>
            <person name="Angelini C."/>
            <person name="Antonin V."/>
            <person name="Barry K.W."/>
            <person name="Bougher N.L."/>
            <person name="Buchanan P."/>
            <person name="Buyck B."/>
            <person name="Bense V."/>
            <person name="Catcheside P."/>
            <person name="Chovatia M."/>
            <person name="Cooper J."/>
            <person name="Damon W."/>
            <person name="Desjardin D."/>
            <person name="Finy P."/>
            <person name="Geml J."/>
            <person name="Haridas S."/>
            <person name="Hughes K."/>
            <person name="Justo A."/>
            <person name="Karasinski D."/>
            <person name="Kautmanova I."/>
            <person name="Kiss B."/>
            <person name="Kocsube S."/>
            <person name="Kotiranta H."/>
            <person name="LaButti K.M."/>
            <person name="Lechner B.E."/>
            <person name="Liimatainen K."/>
            <person name="Lipzen A."/>
            <person name="Lukacs Z."/>
            <person name="Mihaltcheva S."/>
            <person name="Morgado L.N."/>
            <person name="Niskanen T."/>
            <person name="Noordeloos M.E."/>
            <person name="Ohm R.A."/>
            <person name="Ortiz-Santana B."/>
            <person name="Ovrebo C."/>
            <person name="Racz N."/>
            <person name="Riley R."/>
            <person name="Savchenko A."/>
            <person name="Shiryaev A."/>
            <person name="Soop K."/>
            <person name="Spirin V."/>
            <person name="Szebenyi C."/>
            <person name="Tomsovsky M."/>
            <person name="Tulloss R.E."/>
            <person name="Uehling J."/>
            <person name="Grigoriev I.V."/>
            <person name="Vagvolgyi C."/>
            <person name="Papp T."/>
            <person name="Martin F.M."/>
            <person name="Miettinen O."/>
            <person name="Hibbett D.S."/>
            <person name="Nagy L.G."/>
        </authorList>
    </citation>
    <scope>NUCLEOTIDE SEQUENCE [LARGE SCALE GENOMIC DNA]</scope>
    <source>
        <strain evidence="12 13">CBS 309.79</strain>
    </source>
</reference>
<dbReference type="InterPro" id="IPR015883">
    <property type="entry name" value="Glyco_hydro_20_cat"/>
</dbReference>
<evidence type="ECO:0000256" key="3">
    <source>
        <dbReference type="ARBA" id="ARBA00022729"/>
    </source>
</evidence>
<dbReference type="STRING" id="1884261.A0A5C3QLF0"/>
<evidence type="ECO:0000256" key="9">
    <source>
        <dbReference type="SAM" id="SignalP"/>
    </source>
</evidence>
<evidence type="ECO:0000256" key="8">
    <source>
        <dbReference type="PIRSR" id="PIRSR001093-1"/>
    </source>
</evidence>
<evidence type="ECO:0000256" key="2">
    <source>
        <dbReference type="ARBA" id="ARBA00006285"/>
    </source>
</evidence>
<dbReference type="Pfam" id="PF14845">
    <property type="entry name" value="Glycohydro_20b2"/>
    <property type="match status" value="1"/>
</dbReference>
<dbReference type="PIRSF" id="PIRSF001093">
    <property type="entry name" value="B-hxosamndse_ab_euk"/>
    <property type="match status" value="1"/>
</dbReference>
<dbReference type="PANTHER" id="PTHR22600:SF26">
    <property type="entry name" value="BETA-N-ACETYLHEXOSAMINIDASE"/>
    <property type="match status" value="1"/>
</dbReference>
<dbReference type="OrthoDB" id="428480at2759"/>
<dbReference type="FunFam" id="3.20.20.80:FF:000063">
    <property type="entry name" value="Beta-hexosaminidase"/>
    <property type="match status" value="1"/>
</dbReference>
<dbReference type="SUPFAM" id="SSF51445">
    <property type="entry name" value="(Trans)glycosidases"/>
    <property type="match status" value="1"/>
</dbReference>
<dbReference type="EMBL" id="ML178822">
    <property type="protein sequence ID" value="TFL02592.1"/>
    <property type="molecule type" value="Genomic_DNA"/>
</dbReference>
<feature type="active site" description="Proton donor" evidence="8">
    <location>
        <position position="333"/>
    </location>
</feature>
<evidence type="ECO:0000259" key="11">
    <source>
        <dbReference type="Pfam" id="PF14845"/>
    </source>
</evidence>
<evidence type="ECO:0000256" key="6">
    <source>
        <dbReference type="ARBA" id="ARBA00023295"/>
    </source>
</evidence>
<dbReference type="AlphaFoldDB" id="A0A5C3QLF0"/>
<evidence type="ECO:0000256" key="4">
    <source>
        <dbReference type="ARBA" id="ARBA00022801"/>
    </source>
</evidence>
<accession>A0A5C3QLF0</accession>
<dbReference type="Gene3D" id="3.30.379.10">
    <property type="entry name" value="Chitobiase/beta-hexosaminidase domain 2-like"/>
    <property type="match status" value="1"/>
</dbReference>
<keyword evidence="6 7" id="KW-0326">Glycosidase</keyword>
<dbReference type="InterPro" id="IPR025705">
    <property type="entry name" value="Beta_hexosaminidase_sua/sub"/>
</dbReference>
<dbReference type="CDD" id="cd06562">
    <property type="entry name" value="GH20_HexA_HexB-like"/>
    <property type="match status" value="1"/>
</dbReference>
<evidence type="ECO:0000313" key="12">
    <source>
        <dbReference type="EMBL" id="TFL02592.1"/>
    </source>
</evidence>
<dbReference type="Pfam" id="PF00728">
    <property type="entry name" value="Glyco_hydro_20"/>
    <property type="match status" value="1"/>
</dbReference>
<keyword evidence="13" id="KW-1185">Reference proteome</keyword>
<dbReference type="EC" id="3.2.1.52" evidence="7"/>
<feature type="signal peptide" evidence="9">
    <location>
        <begin position="1"/>
        <end position="20"/>
    </location>
</feature>
<comment type="catalytic activity">
    <reaction evidence="1 7">
        <text>Hydrolysis of terminal non-reducing N-acetyl-D-hexosamine residues in N-acetyl-beta-D-hexosaminides.</text>
        <dbReference type="EC" id="3.2.1.52"/>
    </reaction>
</comment>
<proteinExistence type="inferred from homology"/>
<keyword evidence="3 9" id="KW-0732">Signal</keyword>
<name>A0A5C3QLF0_9AGAR</name>
<evidence type="ECO:0000256" key="1">
    <source>
        <dbReference type="ARBA" id="ARBA00001231"/>
    </source>
</evidence>
<organism evidence="12 13">
    <name type="scientific">Pterulicium gracile</name>
    <dbReference type="NCBI Taxonomy" id="1884261"/>
    <lineage>
        <taxon>Eukaryota</taxon>
        <taxon>Fungi</taxon>
        <taxon>Dikarya</taxon>
        <taxon>Basidiomycota</taxon>
        <taxon>Agaricomycotina</taxon>
        <taxon>Agaricomycetes</taxon>
        <taxon>Agaricomycetidae</taxon>
        <taxon>Agaricales</taxon>
        <taxon>Pleurotineae</taxon>
        <taxon>Pterulaceae</taxon>
        <taxon>Pterulicium</taxon>
    </lineage>
</organism>
<dbReference type="Gene3D" id="3.20.20.80">
    <property type="entry name" value="Glycosidases"/>
    <property type="match status" value="1"/>
</dbReference>
<keyword evidence="4 7" id="KW-0378">Hydrolase</keyword>
<comment type="similarity">
    <text evidence="2 7">Belongs to the glycosyl hydrolase 20 family.</text>
</comment>
<dbReference type="PANTHER" id="PTHR22600">
    <property type="entry name" value="BETA-HEXOSAMINIDASE"/>
    <property type="match status" value="1"/>
</dbReference>
<evidence type="ECO:0000259" key="10">
    <source>
        <dbReference type="Pfam" id="PF00728"/>
    </source>
</evidence>
<dbReference type="GO" id="GO:0016020">
    <property type="term" value="C:membrane"/>
    <property type="evidence" value="ECO:0007669"/>
    <property type="project" value="TreeGrafter"/>
</dbReference>
<dbReference type="PRINTS" id="PR00738">
    <property type="entry name" value="GLHYDRLASE20"/>
</dbReference>
<dbReference type="SUPFAM" id="SSF55545">
    <property type="entry name" value="beta-N-acetylhexosaminidase-like domain"/>
    <property type="match status" value="1"/>
</dbReference>
<feature type="domain" description="Glycoside hydrolase family 20 catalytic" evidence="10">
    <location>
        <begin position="174"/>
        <end position="506"/>
    </location>
</feature>
<dbReference type="InterPro" id="IPR029018">
    <property type="entry name" value="Hex-like_dom2"/>
</dbReference>
<protein>
    <recommendedName>
        <fullName evidence="7">Beta-hexosaminidase</fullName>
        <ecNumber evidence="7">3.2.1.52</ecNumber>
    </recommendedName>
</protein>
<evidence type="ECO:0000256" key="5">
    <source>
        <dbReference type="ARBA" id="ARBA00023180"/>
    </source>
</evidence>
<keyword evidence="5" id="KW-0325">Glycoprotein</keyword>
<dbReference type="GO" id="GO:0005975">
    <property type="term" value="P:carbohydrate metabolic process"/>
    <property type="evidence" value="ECO:0007669"/>
    <property type="project" value="InterPro"/>
</dbReference>
<dbReference type="InterPro" id="IPR029019">
    <property type="entry name" value="HEX_eukaryotic_N"/>
</dbReference>
<dbReference type="InterPro" id="IPR017853">
    <property type="entry name" value="GH"/>
</dbReference>
<dbReference type="Proteomes" id="UP000305067">
    <property type="component" value="Unassembled WGS sequence"/>
</dbReference>
<gene>
    <name evidence="12" type="ORF">BDV98DRAFT_566073</name>
</gene>
<evidence type="ECO:0000313" key="13">
    <source>
        <dbReference type="Proteomes" id="UP000305067"/>
    </source>
</evidence>
<feature type="domain" description="Beta-hexosaminidase eukaryotic type N-terminal" evidence="11">
    <location>
        <begin position="21"/>
        <end position="151"/>
    </location>
</feature>
<dbReference type="GO" id="GO:0004563">
    <property type="term" value="F:beta-N-acetylhexosaminidase activity"/>
    <property type="evidence" value="ECO:0007669"/>
    <property type="project" value="UniProtKB-EC"/>
</dbReference>